<evidence type="ECO:0000313" key="1">
    <source>
        <dbReference type="EMBL" id="KAJ1349869.1"/>
    </source>
</evidence>
<evidence type="ECO:0000313" key="2">
    <source>
        <dbReference type="Proteomes" id="UP001196413"/>
    </source>
</evidence>
<organism evidence="1 2">
    <name type="scientific">Parelaphostrongylus tenuis</name>
    <name type="common">Meningeal worm</name>
    <dbReference type="NCBI Taxonomy" id="148309"/>
    <lineage>
        <taxon>Eukaryota</taxon>
        <taxon>Metazoa</taxon>
        <taxon>Ecdysozoa</taxon>
        <taxon>Nematoda</taxon>
        <taxon>Chromadorea</taxon>
        <taxon>Rhabditida</taxon>
        <taxon>Rhabditina</taxon>
        <taxon>Rhabditomorpha</taxon>
        <taxon>Strongyloidea</taxon>
        <taxon>Metastrongylidae</taxon>
        <taxon>Parelaphostrongylus</taxon>
    </lineage>
</organism>
<proteinExistence type="predicted"/>
<gene>
    <name evidence="1" type="ORF">KIN20_005529</name>
</gene>
<comment type="caution">
    <text evidence="1">The sequence shown here is derived from an EMBL/GenBank/DDBJ whole genome shotgun (WGS) entry which is preliminary data.</text>
</comment>
<sequence>MGQRPAPSLAIAFMLKVEASKCTLALVETKYSDGDENNILRFINGYEPRYTIVQMIRDEALRSSSER</sequence>
<dbReference type="Proteomes" id="UP001196413">
    <property type="component" value="Unassembled WGS sequence"/>
</dbReference>
<dbReference type="AlphaFoldDB" id="A0AAD5QHK7"/>
<accession>A0AAD5QHK7</accession>
<reference evidence="1" key="1">
    <citation type="submission" date="2021-06" db="EMBL/GenBank/DDBJ databases">
        <title>Parelaphostrongylus tenuis whole genome reference sequence.</title>
        <authorList>
            <person name="Garwood T.J."/>
            <person name="Larsen P.A."/>
            <person name="Fountain-Jones N.M."/>
            <person name="Garbe J.R."/>
            <person name="Macchietto M.G."/>
            <person name="Kania S.A."/>
            <person name="Gerhold R.W."/>
            <person name="Richards J.E."/>
            <person name="Wolf T.M."/>
        </authorList>
    </citation>
    <scope>NUCLEOTIDE SEQUENCE</scope>
    <source>
        <strain evidence="1">MNPRO001-30</strain>
        <tissue evidence="1">Meninges</tissue>
    </source>
</reference>
<protein>
    <submittedName>
        <fullName evidence="1">Uncharacterized protein</fullName>
    </submittedName>
</protein>
<dbReference type="EMBL" id="JAHQIW010000758">
    <property type="protein sequence ID" value="KAJ1349869.1"/>
    <property type="molecule type" value="Genomic_DNA"/>
</dbReference>
<name>A0AAD5QHK7_PARTN</name>
<keyword evidence="2" id="KW-1185">Reference proteome</keyword>